<proteinExistence type="predicted"/>
<dbReference type="PROSITE" id="PS50932">
    <property type="entry name" value="HTH_LACI_2"/>
    <property type="match status" value="1"/>
</dbReference>
<dbReference type="PANTHER" id="PTHR30146">
    <property type="entry name" value="LACI-RELATED TRANSCRIPTIONAL REPRESSOR"/>
    <property type="match status" value="1"/>
</dbReference>
<evidence type="ECO:0000313" key="6">
    <source>
        <dbReference type="EMBL" id="HJA05395.1"/>
    </source>
</evidence>
<feature type="domain" description="HTH lacI-type" evidence="5">
    <location>
        <begin position="20"/>
        <end position="74"/>
    </location>
</feature>
<keyword evidence="3" id="KW-0804">Transcription</keyword>
<dbReference type="Gene3D" id="1.10.260.40">
    <property type="entry name" value="lambda repressor-like DNA-binding domains"/>
    <property type="match status" value="1"/>
</dbReference>
<dbReference type="InterPro" id="IPR046335">
    <property type="entry name" value="LacI/GalR-like_sensor"/>
</dbReference>
<evidence type="ECO:0000313" key="7">
    <source>
        <dbReference type="Proteomes" id="UP000824220"/>
    </source>
</evidence>
<organism evidence="6 7">
    <name type="scientific">Candidatus Microbacterium stercoravium</name>
    <dbReference type="NCBI Taxonomy" id="2838697"/>
    <lineage>
        <taxon>Bacteria</taxon>
        <taxon>Bacillati</taxon>
        <taxon>Actinomycetota</taxon>
        <taxon>Actinomycetes</taxon>
        <taxon>Micrococcales</taxon>
        <taxon>Microbacteriaceae</taxon>
        <taxon>Microbacterium</taxon>
    </lineage>
</organism>
<dbReference type="SMART" id="SM00354">
    <property type="entry name" value="HTH_LACI"/>
    <property type="match status" value="1"/>
</dbReference>
<dbReference type="SUPFAM" id="SSF53822">
    <property type="entry name" value="Periplasmic binding protein-like I"/>
    <property type="match status" value="1"/>
</dbReference>
<evidence type="ECO:0000256" key="4">
    <source>
        <dbReference type="SAM" id="MobiDB-lite"/>
    </source>
</evidence>
<evidence type="ECO:0000259" key="5">
    <source>
        <dbReference type="PROSITE" id="PS50932"/>
    </source>
</evidence>
<accession>A0A9D2H8C1</accession>
<dbReference type="Gene3D" id="3.40.50.2300">
    <property type="match status" value="2"/>
</dbReference>
<keyword evidence="2" id="KW-0238">DNA-binding</keyword>
<dbReference type="InterPro" id="IPR028082">
    <property type="entry name" value="Peripla_BP_I"/>
</dbReference>
<dbReference type="InterPro" id="IPR000843">
    <property type="entry name" value="HTH_LacI"/>
</dbReference>
<reference evidence="6" key="1">
    <citation type="journal article" date="2021" name="PeerJ">
        <title>Extensive microbial diversity within the chicken gut microbiome revealed by metagenomics and culture.</title>
        <authorList>
            <person name="Gilroy R."/>
            <person name="Ravi A."/>
            <person name="Getino M."/>
            <person name="Pursley I."/>
            <person name="Horton D.L."/>
            <person name="Alikhan N.F."/>
            <person name="Baker D."/>
            <person name="Gharbi K."/>
            <person name="Hall N."/>
            <person name="Watson M."/>
            <person name="Adriaenssens E.M."/>
            <person name="Foster-Nyarko E."/>
            <person name="Jarju S."/>
            <person name="Secka A."/>
            <person name="Antonio M."/>
            <person name="Oren A."/>
            <person name="Chaudhuri R.R."/>
            <person name="La Ragione R."/>
            <person name="Hildebrand F."/>
            <person name="Pallen M.J."/>
        </authorList>
    </citation>
    <scope>NUCLEOTIDE SEQUENCE</scope>
    <source>
        <strain evidence="6">ChiHjej8B7-3636</strain>
    </source>
</reference>
<dbReference type="Proteomes" id="UP000824220">
    <property type="component" value="Unassembled WGS sequence"/>
</dbReference>
<feature type="region of interest" description="Disordered" evidence="4">
    <location>
        <begin position="1"/>
        <end position="24"/>
    </location>
</feature>
<dbReference type="CDD" id="cd01392">
    <property type="entry name" value="HTH_LacI"/>
    <property type="match status" value="1"/>
</dbReference>
<evidence type="ECO:0000256" key="2">
    <source>
        <dbReference type="ARBA" id="ARBA00023125"/>
    </source>
</evidence>
<dbReference type="Pfam" id="PF00356">
    <property type="entry name" value="LacI"/>
    <property type="match status" value="1"/>
</dbReference>
<protein>
    <submittedName>
        <fullName evidence="6">LacI family transcriptional regulator</fullName>
    </submittedName>
</protein>
<dbReference type="GO" id="GO:0000976">
    <property type="term" value="F:transcription cis-regulatory region binding"/>
    <property type="evidence" value="ECO:0007669"/>
    <property type="project" value="TreeGrafter"/>
</dbReference>
<dbReference type="SUPFAM" id="SSF47413">
    <property type="entry name" value="lambda repressor-like DNA-binding domains"/>
    <property type="match status" value="1"/>
</dbReference>
<name>A0A9D2H8C1_9MICO</name>
<comment type="caution">
    <text evidence="6">The sequence shown here is derived from an EMBL/GenBank/DDBJ whole genome shotgun (WGS) entry which is preliminary data.</text>
</comment>
<gene>
    <name evidence="6" type="ORF">H9800_11110</name>
</gene>
<dbReference type="InterPro" id="IPR010982">
    <property type="entry name" value="Lambda_DNA-bd_dom_sf"/>
</dbReference>
<keyword evidence="1" id="KW-0805">Transcription regulation</keyword>
<dbReference type="EMBL" id="DXAM01000150">
    <property type="protein sequence ID" value="HJA05395.1"/>
    <property type="molecule type" value="Genomic_DNA"/>
</dbReference>
<dbReference type="AlphaFoldDB" id="A0A9D2H8C1"/>
<evidence type="ECO:0000256" key="3">
    <source>
        <dbReference type="ARBA" id="ARBA00023163"/>
    </source>
</evidence>
<sequence>MTRDRDAADSPGDGTAGRRPTIIDVAERAGVSKSLVSRALRGDPGVSPERREAIARSAADLGYRPNSAARSLVRGRSGLIGVVLNEIGNQHHTEIVAGVESRAAQLGASVIIADGAGSPDRLSDRIETMLELRVDGLVLASSWVARADLERAGRSTPTVAVSRLIDPPSSVDTIASDDVSGAAEATRALISAGRTRLGYITTSTSPTSAARVAGVRSAAEGAGLAYEVFELPPQRAGRAEVAEVLRGSGVDGVLCNNDVTAVTVLAAARQSGIRVPDDLAVIGYDDTRLCLLTDPELSSVDQPQRAMGERAIDAIWERANGRARAVREDFPPRLVLRASTGVPGIGA</sequence>
<dbReference type="CDD" id="cd06267">
    <property type="entry name" value="PBP1_LacI_sugar_binding-like"/>
    <property type="match status" value="1"/>
</dbReference>
<reference evidence="6" key="2">
    <citation type="submission" date="2021-04" db="EMBL/GenBank/DDBJ databases">
        <authorList>
            <person name="Gilroy R."/>
        </authorList>
    </citation>
    <scope>NUCLEOTIDE SEQUENCE</scope>
    <source>
        <strain evidence="6">ChiHjej8B7-3636</strain>
    </source>
</reference>
<dbReference type="GO" id="GO:0003700">
    <property type="term" value="F:DNA-binding transcription factor activity"/>
    <property type="evidence" value="ECO:0007669"/>
    <property type="project" value="TreeGrafter"/>
</dbReference>
<dbReference type="Pfam" id="PF13377">
    <property type="entry name" value="Peripla_BP_3"/>
    <property type="match status" value="1"/>
</dbReference>
<dbReference type="PANTHER" id="PTHR30146:SF109">
    <property type="entry name" value="HTH-TYPE TRANSCRIPTIONAL REGULATOR GALS"/>
    <property type="match status" value="1"/>
</dbReference>
<evidence type="ECO:0000256" key="1">
    <source>
        <dbReference type="ARBA" id="ARBA00023015"/>
    </source>
</evidence>